<dbReference type="AlphaFoldDB" id="C7G8U9"/>
<name>C7G8U9_9FIRM</name>
<dbReference type="Proteomes" id="UP000004828">
    <property type="component" value="Unassembled WGS sequence"/>
</dbReference>
<dbReference type="SUPFAM" id="SSF49785">
    <property type="entry name" value="Galactose-binding domain-like"/>
    <property type="match status" value="1"/>
</dbReference>
<dbReference type="InterPro" id="IPR040605">
    <property type="entry name" value="Glyco_hydro2_dom5"/>
</dbReference>
<dbReference type="Pfam" id="PF02836">
    <property type="entry name" value="Glyco_hydro_2_C"/>
    <property type="match status" value="1"/>
</dbReference>
<evidence type="ECO:0000259" key="5">
    <source>
        <dbReference type="Pfam" id="PF02836"/>
    </source>
</evidence>
<dbReference type="InterPro" id="IPR032311">
    <property type="entry name" value="DUF4982"/>
</dbReference>
<gene>
    <name evidence="9" type="ORF">ROSINTL182_06325</name>
</gene>
<organism evidence="9 10">
    <name type="scientific">Roseburia intestinalis L1-82</name>
    <dbReference type="NCBI Taxonomy" id="536231"/>
    <lineage>
        <taxon>Bacteria</taxon>
        <taxon>Bacillati</taxon>
        <taxon>Bacillota</taxon>
        <taxon>Clostridia</taxon>
        <taxon>Lachnospirales</taxon>
        <taxon>Lachnospiraceae</taxon>
        <taxon>Roseburia</taxon>
    </lineage>
</organism>
<dbReference type="SUPFAM" id="SSF51445">
    <property type="entry name" value="(Trans)glycosidases"/>
    <property type="match status" value="1"/>
</dbReference>
<sequence>MRIWKNNKKEAVKKERGFLPVEIPHDWQIYDASFFYEDCSGWYRKKVICKKEKNLRYLLRFEGIYMDSELYVNSRKVLEWKYGYSTFEADITDFLENGNNEIMVGVHVKHPNSRWYAGAGIYRNVWLKTVHTEHLVSDGIYVSTEEQKDGYQVLVYVETSQAAGTEVQCNLEGIEKKLPIRRDGDRAEFSFFLKNPKLWEPETPNLYMITVRLYKKGKLLEEEHVNFGCRTIETDPQQGFLLNHKKRKLKGVCLHHNLGALGSAVKKDAIKRQLTLMKEMGADAIRTAHNMPAVELMELADEMGFLIVSEAFDCWERPKNPYDYARFFTDWWKRDIASWVRRDRNHPSLIFWSIGNEIYDMHADERGQTFTRLLMEEVYRHDFKRNGRVTFGSNFMPWEKAQKCADIVKIAGYNYSEKYYEEHHREHPDWVIYGSETASTVQSRGVYHFPLKQSVLADVDEQCSALGNSTTSWGAKSAEACIIAEREHPYSMGQFLWSGIDYIGEPTPYHTKNSYLGQVDTAGFPKDSYYIYQAEWVSFQRKPVLHLFPYWDFNKDQTIDVRICSNASDVELFVNGVSKGRKQIDHLQGRKLTADYQVPYEEGEIAAVAYDETGKEVLRECRHSFGDSAEIIVRCVKADGTEYQYYKVKPVVEENRRNKSLYFATAKYMEIWTNRKELLFLEIGMTDQEGNPVENANNRIKVKVTGEGRLIGLDNGDSTDYDSYKGSSRKLFSGKLLAMIETSGREGIVQIELSEISQSEGVLQKENNAVSVEEERMSREENSPWVRKIELICEEEKNFSEEHRQAIVGVKVLPKEAANRKIMCEITTNAGIPSDLAEMTEIPSNELSENERNDGIVKKICIRARGDGEFRLRACASNGQQQVKVISSYDFVAEGLGKMYFDPYKLVAGGLYNDSVGDVGNGNEHGVSTARDGKTIVGFRGIDFGKIGSDSITLPIFELGGVETPIGIWDGKPGEKESRLLITAVYQKASIWNTYQEETYLLPERLKGIHDLYFELHQKIHLKGFVFRKYPKAFECLYANESEAIYGDQMRVTEKGVMDIGNNVTLEFSDMDFGSDGTDKICICGRTQNEKNTIHIRFFDGEKENRQIIEFPQEDEFTMQEFKIESVFGLQQVSFIFMPGSQFDFYSFQFLKKEGEEG</sequence>
<dbReference type="HOGENOM" id="CLU_006501_0_0_9"/>
<dbReference type="GO" id="GO:0004553">
    <property type="term" value="F:hydrolase activity, hydrolyzing O-glycosyl compounds"/>
    <property type="evidence" value="ECO:0007669"/>
    <property type="project" value="InterPro"/>
</dbReference>
<accession>C7G8U9</accession>
<evidence type="ECO:0000256" key="1">
    <source>
        <dbReference type="ARBA" id="ARBA00007401"/>
    </source>
</evidence>
<dbReference type="Gene3D" id="2.60.40.10">
    <property type="entry name" value="Immunoglobulins"/>
    <property type="match status" value="3"/>
</dbReference>
<dbReference type="PANTHER" id="PTHR42732">
    <property type="entry name" value="BETA-GALACTOSIDASE"/>
    <property type="match status" value="1"/>
</dbReference>
<dbReference type="InterPro" id="IPR023232">
    <property type="entry name" value="Glyco_hydro_2_AS"/>
</dbReference>
<dbReference type="SUPFAM" id="SSF49303">
    <property type="entry name" value="beta-Galactosidase/glucuronidase domain"/>
    <property type="match status" value="1"/>
</dbReference>
<dbReference type="EMBL" id="ABYJ02000058">
    <property type="protein sequence ID" value="EEV01754.1"/>
    <property type="molecule type" value="Genomic_DNA"/>
</dbReference>
<dbReference type="InterPro" id="IPR051913">
    <property type="entry name" value="GH2_Domain-Containing"/>
</dbReference>
<dbReference type="GO" id="GO:0005975">
    <property type="term" value="P:carbohydrate metabolic process"/>
    <property type="evidence" value="ECO:0007669"/>
    <property type="project" value="InterPro"/>
</dbReference>
<dbReference type="InterPro" id="IPR008979">
    <property type="entry name" value="Galactose-bd-like_sf"/>
</dbReference>
<comment type="similarity">
    <text evidence="1">Belongs to the glycosyl hydrolase 2 family.</text>
</comment>
<evidence type="ECO:0000259" key="6">
    <source>
        <dbReference type="Pfam" id="PF02837"/>
    </source>
</evidence>
<feature type="domain" description="DUF4982" evidence="7">
    <location>
        <begin position="557"/>
        <end position="617"/>
    </location>
</feature>
<dbReference type="Pfam" id="PF00703">
    <property type="entry name" value="Glyco_hydro_2"/>
    <property type="match status" value="1"/>
</dbReference>
<keyword evidence="2 9" id="KW-0378">Hydrolase</keyword>
<reference evidence="9 10" key="1">
    <citation type="submission" date="2009-08" db="EMBL/GenBank/DDBJ databases">
        <authorList>
            <person name="Weinstock G."/>
            <person name="Sodergren E."/>
            <person name="Clifton S."/>
            <person name="Fulton L."/>
            <person name="Fulton B."/>
            <person name="Courtney L."/>
            <person name="Fronick C."/>
            <person name="Harrison M."/>
            <person name="Strong C."/>
            <person name="Farmer C."/>
            <person name="Delahaunty K."/>
            <person name="Markovic C."/>
            <person name="Hall O."/>
            <person name="Minx P."/>
            <person name="Tomlinson C."/>
            <person name="Mitreva M."/>
            <person name="Nelson J."/>
            <person name="Hou S."/>
            <person name="Wollam A."/>
            <person name="Pepin K.H."/>
            <person name="Johnson M."/>
            <person name="Bhonagiri V."/>
            <person name="Nash W.E."/>
            <person name="Warren W."/>
            <person name="Chinwalla A."/>
            <person name="Mardis E.R."/>
            <person name="Wilson R.K."/>
        </authorList>
    </citation>
    <scope>NUCLEOTIDE SEQUENCE [LARGE SCALE GENOMIC DNA]</scope>
    <source>
        <strain evidence="9 10">L1-82</strain>
    </source>
</reference>
<keyword evidence="3" id="KW-0326">Glycosidase</keyword>
<dbReference type="InterPro" id="IPR006102">
    <property type="entry name" value="Ig-like_GH2"/>
</dbReference>
<dbReference type="InterPro" id="IPR017853">
    <property type="entry name" value="GH"/>
</dbReference>
<dbReference type="PROSITE" id="PS00608">
    <property type="entry name" value="GLYCOSYL_HYDROL_F2_2"/>
    <property type="match status" value="1"/>
</dbReference>
<proteinExistence type="inferred from homology"/>
<dbReference type="InterPro" id="IPR036156">
    <property type="entry name" value="Beta-gal/glucu_dom_sf"/>
</dbReference>
<dbReference type="Gene3D" id="3.20.20.80">
    <property type="entry name" value="Glycosidases"/>
    <property type="match status" value="1"/>
</dbReference>
<evidence type="ECO:0000259" key="4">
    <source>
        <dbReference type="Pfam" id="PF00703"/>
    </source>
</evidence>
<evidence type="ECO:0000259" key="8">
    <source>
        <dbReference type="Pfam" id="PF18565"/>
    </source>
</evidence>
<evidence type="ECO:0000313" key="9">
    <source>
        <dbReference type="EMBL" id="EEV01754.1"/>
    </source>
</evidence>
<dbReference type="Pfam" id="PF02837">
    <property type="entry name" value="Glyco_hydro_2_N"/>
    <property type="match status" value="1"/>
</dbReference>
<feature type="domain" description="Glycoside hydrolase family 2" evidence="8">
    <location>
        <begin position="666"/>
        <end position="754"/>
    </location>
</feature>
<dbReference type="Pfam" id="PF18565">
    <property type="entry name" value="Glyco_hydro2_C5"/>
    <property type="match status" value="1"/>
</dbReference>
<dbReference type="GeneID" id="61435209"/>
<evidence type="ECO:0000256" key="2">
    <source>
        <dbReference type="ARBA" id="ARBA00022801"/>
    </source>
</evidence>
<dbReference type="InterPro" id="IPR006101">
    <property type="entry name" value="Glyco_hydro_2"/>
</dbReference>
<evidence type="ECO:0000256" key="3">
    <source>
        <dbReference type="ARBA" id="ARBA00023295"/>
    </source>
</evidence>
<feature type="domain" description="Glycosyl hydrolases family 2 sugar binding" evidence="6">
    <location>
        <begin position="32"/>
        <end position="128"/>
    </location>
</feature>
<dbReference type="RefSeq" id="WP_006856455.1">
    <property type="nucleotide sequence ID" value="NZ_GG692718.1"/>
</dbReference>
<dbReference type="Gene3D" id="2.60.120.260">
    <property type="entry name" value="Galactose-binding domain-like"/>
    <property type="match status" value="2"/>
</dbReference>
<dbReference type="PRINTS" id="PR00132">
    <property type="entry name" value="GLHYDRLASE2"/>
</dbReference>
<evidence type="ECO:0000259" key="7">
    <source>
        <dbReference type="Pfam" id="PF16355"/>
    </source>
</evidence>
<comment type="caution">
    <text evidence="9">The sequence shown here is derived from an EMBL/GenBank/DDBJ whole genome shotgun (WGS) entry which is preliminary data.</text>
</comment>
<feature type="domain" description="Glycoside hydrolase family 2 catalytic" evidence="5">
    <location>
        <begin position="238"/>
        <end position="402"/>
    </location>
</feature>
<dbReference type="Pfam" id="PF16355">
    <property type="entry name" value="DUF4982"/>
    <property type="match status" value="1"/>
</dbReference>
<feature type="domain" description="Glycoside hydrolase family 2 immunoglobulin-like beta-sandwich" evidence="4">
    <location>
        <begin position="152"/>
        <end position="230"/>
    </location>
</feature>
<dbReference type="InterPro" id="IPR013783">
    <property type="entry name" value="Ig-like_fold"/>
</dbReference>
<dbReference type="PANTHER" id="PTHR42732:SF1">
    <property type="entry name" value="BETA-MANNOSIDASE"/>
    <property type="match status" value="1"/>
</dbReference>
<protein>
    <submittedName>
        <fullName evidence="9">Glycosyl hydrolase family 2, sugar binding domain protein</fullName>
    </submittedName>
</protein>
<dbReference type="InterPro" id="IPR006104">
    <property type="entry name" value="Glyco_hydro_2_N"/>
</dbReference>
<evidence type="ECO:0000313" key="10">
    <source>
        <dbReference type="Proteomes" id="UP000004828"/>
    </source>
</evidence>
<dbReference type="InterPro" id="IPR006103">
    <property type="entry name" value="Glyco_hydro_2_cat"/>
</dbReference>